<accession>A0A7R9ADD9</accession>
<protein>
    <recommendedName>
        <fullName evidence="4">SHSP domain-containing protein</fullName>
    </recommendedName>
</protein>
<dbReference type="GO" id="GO:0005212">
    <property type="term" value="F:structural constituent of eye lens"/>
    <property type="evidence" value="ECO:0007669"/>
    <property type="project" value="InterPro"/>
</dbReference>
<dbReference type="InterPro" id="IPR003090">
    <property type="entry name" value="Alpha-crystallin_N"/>
</dbReference>
<reference evidence="5" key="1">
    <citation type="submission" date="2020-11" db="EMBL/GenBank/DDBJ databases">
        <authorList>
            <person name="Tran Van P."/>
        </authorList>
    </citation>
    <scope>NUCLEOTIDE SEQUENCE</scope>
</reference>
<proteinExistence type="inferred from homology"/>
<dbReference type="Gene3D" id="2.60.40.790">
    <property type="match status" value="1"/>
</dbReference>
<dbReference type="PRINTS" id="PR00299">
    <property type="entry name" value="ACRYSTALLIN"/>
</dbReference>
<dbReference type="GO" id="GO:0009408">
    <property type="term" value="P:response to heat"/>
    <property type="evidence" value="ECO:0007669"/>
    <property type="project" value="TreeGrafter"/>
</dbReference>
<sequence length="183" mass="20980">MAMFHLGLHPRRNWWDELDPVSRVFDQHFGLGLHADDLLSPTFYHPFYLRPRRPHREQARSGVSEVVNDKDMFQVSLDVQQFAPEEITVKTVGDSVVIEGKHEEKPDEHGFVSRQFLRRYLLPANVRAEDVKSSLSSDGVLTVSAAKMVCLPGVYLTVNSVNRSCKQFIEYRCRIFACGTARM</sequence>
<dbReference type="Pfam" id="PF00011">
    <property type="entry name" value="HSP20"/>
    <property type="match status" value="1"/>
</dbReference>
<evidence type="ECO:0000256" key="3">
    <source>
        <dbReference type="RuleBase" id="RU003616"/>
    </source>
</evidence>
<dbReference type="EMBL" id="CAJPEV010004128">
    <property type="protein sequence ID" value="CAG0901225.1"/>
    <property type="molecule type" value="Genomic_DNA"/>
</dbReference>
<dbReference type="GO" id="GO:0042026">
    <property type="term" value="P:protein refolding"/>
    <property type="evidence" value="ECO:0007669"/>
    <property type="project" value="TreeGrafter"/>
</dbReference>
<dbReference type="PROSITE" id="PS01031">
    <property type="entry name" value="SHSP"/>
    <property type="match status" value="1"/>
</dbReference>
<dbReference type="Pfam" id="PF00525">
    <property type="entry name" value="Crystallin"/>
    <property type="match status" value="1"/>
</dbReference>
<dbReference type="InterPro" id="IPR001436">
    <property type="entry name" value="Alpha-crystallin/sHSP_animal"/>
</dbReference>
<evidence type="ECO:0000313" key="6">
    <source>
        <dbReference type="Proteomes" id="UP000677054"/>
    </source>
</evidence>
<comment type="similarity">
    <text evidence="2 3">Belongs to the small heat shock protein (HSP20) family.</text>
</comment>
<dbReference type="Proteomes" id="UP000677054">
    <property type="component" value="Unassembled WGS sequence"/>
</dbReference>
<dbReference type="SUPFAM" id="SSF49764">
    <property type="entry name" value="HSP20-like chaperones"/>
    <property type="match status" value="1"/>
</dbReference>
<dbReference type="GO" id="GO:0051082">
    <property type="term" value="F:unfolded protein binding"/>
    <property type="evidence" value="ECO:0007669"/>
    <property type="project" value="TreeGrafter"/>
</dbReference>
<dbReference type="InterPro" id="IPR002068">
    <property type="entry name" value="A-crystallin/Hsp20_dom"/>
</dbReference>
<name>A0A7R9ADD9_9CRUS</name>
<dbReference type="OrthoDB" id="1431247at2759"/>
<keyword evidence="1" id="KW-0346">Stress response</keyword>
<evidence type="ECO:0000313" key="5">
    <source>
        <dbReference type="EMBL" id="CAD7252119.1"/>
    </source>
</evidence>
<dbReference type="PANTHER" id="PTHR45640:SF13">
    <property type="entry name" value="HEAT SHOCK PROTEIN 22-RELATED"/>
    <property type="match status" value="1"/>
</dbReference>
<dbReference type="InterPro" id="IPR008978">
    <property type="entry name" value="HSP20-like_chaperone"/>
</dbReference>
<gene>
    <name evidence="5" type="ORF">DSTB1V02_LOCUS11880</name>
</gene>
<dbReference type="PANTHER" id="PTHR45640">
    <property type="entry name" value="HEAT SHOCK PROTEIN HSP-12.2-RELATED"/>
    <property type="match status" value="1"/>
</dbReference>
<evidence type="ECO:0000256" key="1">
    <source>
        <dbReference type="ARBA" id="ARBA00023016"/>
    </source>
</evidence>
<dbReference type="CDD" id="cd06526">
    <property type="entry name" value="metazoan_ACD"/>
    <property type="match status" value="1"/>
</dbReference>
<dbReference type="AlphaFoldDB" id="A0A7R9ADD9"/>
<evidence type="ECO:0000259" key="4">
    <source>
        <dbReference type="PROSITE" id="PS01031"/>
    </source>
</evidence>
<keyword evidence="6" id="KW-1185">Reference proteome</keyword>
<dbReference type="GO" id="GO:0005737">
    <property type="term" value="C:cytoplasm"/>
    <property type="evidence" value="ECO:0007669"/>
    <property type="project" value="TreeGrafter"/>
</dbReference>
<dbReference type="GO" id="GO:0005634">
    <property type="term" value="C:nucleus"/>
    <property type="evidence" value="ECO:0007669"/>
    <property type="project" value="TreeGrafter"/>
</dbReference>
<organism evidence="5">
    <name type="scientific">Darwinula stevensoni</name>
    <dbReference type="NCBI Taxonomy" id="69355"/>
    <lineage>
        <taxon>Eukaryota</taxon>
        <taxon>Metazoa</taxon>
        <taxon>Ecdysozoa</taxon>
        <taxon>Arthropoda</taxon>
        <taxon>Crustacea</taxon>
        <taxon>Oligostraca</taxon>
        <taxon>Ostracoda</taxon>
        <taxon>Podocopa</taxon>
        <taxon>Podocopida</taxon>
        <taxon>Darwinulocopina</taxon>
        <taxon>Darwinuloidea</taxon>
        <taxon>Darwinulidae</taxon>
        <taxon>Darwinula</taxon>
    </lineage>
</organism>
<dbReference type="EMBL" id="LR903645">
    <property type="protein sequence ID" value="CAD7252119.1"/>
    <property type="molecule type" value="Genomic_DNA"/>
</dbReference>
<evidence type="ECO:0000256" key="2">
    <source>
        <dbReference type="PROSITE-ProRule" id="PRU00285"/>
    </source>
</evidence>
<feature type="domain" description="SHSP" evidence="4">
    <location>
        <begin position="54"/>
        <end position="164"/>
    </location>
</feature>